<dbReference type="GO" id="GO:0071006">
    <property type="term" value="C:U2-type catalytic step 1 spliceosome"/>
    <property type="evidence" value="ECO:0007669"/>
    <property type="project" value="TreeGrafter"/>
</dbReference>
<evidence type="ECO:0000313" key="10">
    <source>
        <dbReference type="EMBL" id="KOS12540.1"/>
    </source>
</evidence>
<dbReference type="EMBL" id="LGAV01000011">
    <property type="protein sequence ID" value="KOS12540.1"/>
    <property type="molecule type" value="Genomic_DNA"/>
</dbReference>
<dbReference type="Pfam" id="PF00642">
    <property type="entry name" value="zf-CCCH"/>
    <property type="match status" value="1"/>
</dbReference>
<dbReference type="SUPFAM" id="SSF54928">
    <property type="entry name" value="RNA-binding domain, RBD"/>
    <property type="match status" value="1"/>
</dbReference>
<dbReference type="RefSeq" id="XP_017990172.1">
    <property type="nucleotide sequence ID" value="XM_018137265.1"/>
</dbReference>
<keyword evidence="11" id="KW-1185">Reference proteome</keyword>
<dbReference type="Gene3D" id="4.10.1000.10">
    <property type="entry name" value="Zinc finger, CCCH-type"/>
    <property type="match status" value="1"/>
</dbReference>
<dbReference type="InterPro" id="IPR000504">
    <property type="entry name" value="RRM_dom"/>
</dbReference>
<gene>
    <name evidence="10" type="ORF">Malapachy_2779</name>
</gene>
<dbReference type="InterPro" id="IPR039171">
    <property type="entry name" value="Cwc2/Slt11"/>
</dbReference>
<dbReference type="Pfam" id="PF21369">
    <property type="entry name" value="STL11_N"/>
    <property type="match status" value="1"/>
</dbReference>
<organism evidence="10 11">
    <name type="scientific">Malassezia pachydermatis</name>
    <dbReference type="NCBI Taxonomy" id="77020"/>
    <lineage>
        <taxon>Eukaryota</taxon>
        <taxon>Fungi</taxon>
        <taxon>Dikarya</taxon>
        <taxon>Basidiomycota</taxon>
        <taxon>Ustilaginomycotina</taxon>
        <taxon>Malasseziomycetes</taxon>
        <taxon>Malasseziales</taxon>
        <taxon>Malasseziaceae</taxon>
        <taxon>Malassezia</taxon>
    </lineage>
</organism>
<feature type="region of interest" description="Disordered" evidence="7">
    <location>
        <begin position="181"/>
        <end position="205"/>
    </location>
</feature>
<proteinExistence type="predicted"/>
<dbReference type="PANTHER" id="PTHR14089">
    <property type="entry name" value="PRE-MRNA-SPLICING FACTOR RBM22"/>
    <property type="match status" value="1"/>
</dbReference>
<reference evidence="10 11" key="1">
    <citation type="submission" date="2015-07" db="EMBL/GenBank/DDBJ databases">
        <title>Draft Genome Sequence of Malassezia furfur CBS1878 and Malassezia pachydermatis CBS1879.</title>
        <authorList>
            <person name="Triana S."/>
            <person name="Ohm R."/>
            <person name="Gonzalez A."/>
            <person name="DeCock H."/>
            <person name="Restrepo S."/>
            <person name="Celis A."/>
        </authorList>
    </citation>
    <scope>NUCLEOTIDE SEQUENCE [LARGE SCALE GENOMIC DNA]</scope>
    <source>
        <strain evidence="10 11">CBS 1879</strain>
    </source>
</reference>
<evidence type="ECO:0000259" key="9">
    <source>
        <dbReference type="PROSITE" id="PS50103"/>
    </source>
</evidence>
<dbReference type="SMART" id="SM00356">
    <property type="entry name" value="ZnF_C3H1"/>
    <property type="match status" value="1"/>
</dbReference>
<evidence type="ECO:0000256" key="1">
    <source>
        <dbReference type="ARBA" id="ARBA00022723"/>
    </source>
</evidence>
<keyword evidence="1 6" id="KW-0479">Metal-binding</keyword>
<dbReference type="Gene3D" id="3.30.70.330">
    <property type="match status" value="1"/>
</dbReference>
<keyword evidence="3 6" id="KW-0862">Zinc</keyword>
<dbReference type="GO" id="GO:0017070">
    <property type="term" value="F:U6 snRNA binding"/>
    <property type="evidence" value="ECO:0007669"/>
    <property type="project" value="TreeGrafter"/>
</dbReference>
<dbReference type="InterPro" id="IPR035979">
    <property type="entry name" value="RBD_domain_sf"/>
</dbReference>
<evidence type="ECO:0000313" key="11">
    <source>
        <dbReference type="Proteomes" id="UP000037751"/>
    </source>
</evidence>
<feature type="compositionally biased region" description="Polar residues" evidence="7">
    <location>
        <begin position="184"/>
        <end position="193"/>
    </location>
</feature>
<dbReference type="InterPro" id="IPR036855">
    <property type="entry name" value="Znf_CCCH_sf"/>
</dbReference>
<evidence type="ECO:0000256" key="4">
    <source>
        <dbReference type="ARBA" id="ARBA00022884"/>
    </source>
</evidence>
<feature type="domain" description="C3H1-type" evidence="9">
    <location>
        <begin position="157"/>
        <end position="184"/>
    </location>
</feature>
<comment type="caution">
    <text evidence="10">The sequence shown here is derived from an EMBL/GenBank/DDBJ whole genome shotgun (WGS) entry which is preliminary data.</text>
</comment>
<feature type="zinc finger region" description="C3H1-type" evidence="6">
    <location>
        <begin position="157"/>
        <end position="184"/>
    </location>
</feature>
<dbReference type="InterPro" id="IPR048995">
    <property type="entry name" value="STL11/RBM22-like_N"/>
</dbReference>
<dbReference type="GO" id="GO:0000974">
    <property type="term" value="C:Prp19 complex"/>
    <property type="evidence" value="ECO:0007669"/>
    <property type="project" value="TreeGrafter"/>
</dbReference>
<evidence type="ECO:0000256" key="5">
    <source>
        <dbReference type="PROSITE-ProRule" id="PRU00176"/>
    </source>
</evidence>
<dbReference type="SUPFAM" id="SSF90229">
    <property type="entry name" value="CCCH zinc finger"/>
    <property type="match status" value="1"/>
</dbReference>
<sequence length="307" mass="33372">MSYGFLNKQGAASAGSADADTPILCESCLGPNPYVRMSKQHLGQECEICARPFTVFRWNPGSGMRFKKTEICTTCAKLKNACQSCILDLQYHLPTQVRDAALGSSVKIPMSDINRQYFVNRMDALLEGTDTETTIGPTRAHPEWLTKMASHEPDYKRNRPPVCSFYARGTCTRGEACPYRHEPTGSSAPTSSVPPALAPPRPKAEAPALRLQKAAGAKPLAAPANPSIKSIFFTGLPDVTAEELQALLVASIPRLTAEDVAEVKMVSASHCAFVVFATREKAEQVAEALAMKMDIKGKDVRVAWSRK</sequence>
<dbReference type="PROSITE" id="PS50102">
    <property type="entry name" value="RRM"/>
    <property type="match status" value="1"/>
</dbReference>
<accession>A0A0M8MRW0</accession>
<dbReference type="STRING" id="77020.A0A0M8MRW0"/>
<dbReference type="PROSITE" id="PS50103">
    <property type="entry name" value="ZF_C3H1"/>
    <property type="match status" value="1"/>
</dbReference>
<feature type="domain" description="RRM" evidence="8">
    <location>
        <begin position="229"/>
        <end position="307"/>
    </location>
</feature>
<dbReference type="OrthoDB" id="10259600at2759"/>
<dbReference type="InterPro" id="IPR012677">
    <property type="entry name" value="Nucleotide-bd_a/b_plait_sf"/>
</dbReference>
<dbReference type="PANTHER" id="PTHR14089:SF6">
    <property type="entry name" value="PRE-MRNA-SPLICING FACTOR RBM22"/>
    <property type="match status" value="1"/>
</dbReference>
<dbReference type="GO" id="GO:0071007">
    <property type="term" value="C:U2-type catalytic step 2 spliceosome"/>
    <property type="evidence" value="ECO:0007669"/>
    <property type="project" value="TreeGrafter"/>
</dbReference>
<evidence type="ECO:0000259" key="8">
    <source>
        <dbReference type="PROSITE" id="PS50102"/>
    </source>
</evidence>
<evidence type="ECO:0000256" key="2">
    <source>
        <dbReference type="ARBA" id="ARBA00022771"/>
    </source>
</evidence>
<dbReference type="AlphaFoldDB" id="A0A0M8MRW0"/>
<keyword evidence="2 6" id="KW-0863">Zinc-finger</keyword>
<dbReference type="InterPro" id="IPR000571">
    <property type="entry name" value="Znf_CCCH"/>
</dbReference>
<dbReference type="GO" id="GO:0036002">
    <property type="term" value="F:pre-mRNA binding"/>
    <property type="evidence" value="ECO:0007669"/>
    <property type="project" value="TreeGrafter"/>
</dbReference>
<name>A0A0M8MRW0_9BASI</name>
<dbReference type="VEuPathDB" id="FungiDB:Malapachy_2779"/>
<keyword evidence="4 5" id="KW-0694">RNA-binding</keyword>
<evidence type="ECO:0000256" key="7">
    <source>
        <dbReference type="SAM" id="MobiDB-lite"/>
    </source>
</evidence>
<dbReference type="GO" id="GO:0008270">
    <property type="term" value="F:zinc ion binding"/>
    <property type="evidence" value="ECO:0007669"/>
    <property type="project" value="UniProtKB-KW"/>
</dbReference>
<dbReference type="Proteomes" id="UP000037751">
    <property type="component" value="Unassembled WGS sequence"/>
</dbReference>
<evidence type="ECO:0000256" key="3">
    <source>
        <dbReference type="ARBA" id="ARBA00022833"/>
    </source>
</evidence>
<protein>
    <submittedName>
        <fullName evidence="10">Pre-mrna-splicing factor slt11</fullName>
    </submittedName>
</protein>
<evidence type="ECO:0000256" key="6">
    <source>
        <dbReference type="PROSITE-ProRule" id="PRU00723"/>
    </source>
</evidence>
<dbReference type="GeneID" id="28729141"/>